<feature type="transmembrane region" description="Helical" evidence="1">
    <location>
        <begin position="79"/>
        <end position="102"/>
    </location>
</feature>
<keyword evidence="1" id="KW-0472">Membrane</keyword>
<name>A0A7R9P4Y9_TIMCA</name>
<protein>
    <submittedName>
        <fullName evidence="2">(California timema) hypothetical protein</fullName>
    </submittedName>
</protein>
<reference evidence="2" key="1">
    <citation type="submission" date="2020-11" db="EMBL/GenBank/DDBJ databases">
        <authorList>
            <person name="Tran Van P."/>
        </authorList>
    </citation>
    <scope>NUCLEOTIDE SEQUENCE</scope>
</reference>
<sequence>MPTHQKIPTLKTSKSSLVEHSHFNLKAVSLLYTLSVTYAYFIYETCVLSWDIVTVFCGSTHSGSLGVAWSSMLRWCYLAVPQVIILAIGVGLSGSMLCDVYLRVTSLKAIGELPSYYMATALASPSSQLFETQEYEYLVTFDKRLITLRGQPQVFKVVQTTPSKPISATSINSTAKIFKAPSQDADAAVLLHVEASLRLSNFDLAQRSAFTIVDTNIKKGARLGGVARYFRVEIDFKV</sequence>
<feature type="transmembrane region" description="Helical" evidence="1">
    <location>
        <begin position="23"/>
        <end position="43"/>
    </location>
</feature>
<organism evidence="2">
    <name type="scientific">Timema californicum</name>
    <name type="common">California timema</name>
    <name type="synonym">Walking stick</name>
    <dbReference type="NCBI Taxonomy" id="61474"/>
    <lineage>
        <taxon>Eukaryota</taxon>
        <taxon>Metazoa</taxon>
        <taxon>Ecdysozoa</taxon>
        <taxon>Arthropoda</taxon>
        <taxon>Hexapoda</taxon>
        <taxon>Insecta</taxon>
        <taxon>Pterygota</taxon>
        <taxon>Neoptera</taxon>
        <taxon>Polyneoptera</taxon>
        <taxon>Phasmatodea</taxon>
        <taxon>Timematodea</taxon>
        <taxon>Timematoidea</taxon>
        <taxon>Timematidae</taxon>
        <taxon>Timema</taxon>
    </lineage>
</organism>
<proteinExistence type="predicted"/>
<keyword evidence="1" id="KW-1133">Transmembrane helix</keyword>
<dbReference type="AlphaFoldDB" id="A0A7R9P4Y9"/>
<keyword evidence="1" id="KW-0812">Transmembrane</keyword>
<gene>
    <name evidence="2" type="ORF">TCMB3V08_LOCUS2472</name>
</gene>
<accession>A0A7R9P4Y9</accession>
<evidence type="ECO:0000256" key="1">
    <source>
        <dbReference type="SAM" id="Phobius"/>
    </source>
</evidence>
<evidence type="ECO:0000313" key="2">
    <source>
        <dbReference type="EMBL" id="CAD7569743.1"/>
    </source>
</evidence>
<dbReference type="EMBL" id="OE179791">
    <property type="protein sequence ID" value="CAD7569743.1"/>
    <property type="molecule type" value="Genomic_DNA"/>
</dbReference>